<accession>A0A1V0SHB5</accession>
<evidence type="ECO:0000259" key="3">
    <source>
        <dbReference type="PROSITE" id="PS50054"/>
    </source>
</evidence>
<feature type="domain" description="Tyrosine-protein phosphatase" evidence="3">
    <location>
        <begin position="72"/>
        <end position="222"/>
    </location>
</feature>
<dbReference type="EMBL" id="KY684106">
    <property type="protein sequence ID" value="ARF11107.1"/>
    <property type="molecule type" value="Genomic_DNA"/>
</dbReference>
<evidence type="ECO:0000256" key="1">
    <source>
        <dbReference type="ARBA" id="ARBA00022801"/>
    </source>
</evidence>
<keyword evidence="1" id="KW-0378">Hydrolase</keyword>
<organism evidence="5">
    <name type="scientific">Hokovirus HKV1</name>
    <dbReference type="NCBI Taxonomy" id="1977638"/>
    <lineage>
        <taxon>Viruses</taxon>
        <taxon>Varidnaviria</taxon>
        <taxon>Bamfordvirae</taxon>
        <taxon>Nucleocytoviricota</taxon>
        <taxon>Megaviricetes</taxon>
        <taxon>Imitervirales</taxon>
        <taxon>Mimiviridae</taxon>
        <taxon>Klosneuvirinae</taxon>
        <taxon>Hokovirus</taxon>
    </lineage>
</organism>
<dbReference type="PROSITE" id="PS50054">
    <property type="entry name" value="TYR_PHOSPHATASE_DUAL"/>
    <property type="match status" value="1"/>
</dbReference>
<dbReference type="Gene3D" id="3.90.190.10">
    <property type="entry name" value="Protein tyrosine phosphatase superfamily"/>
    <property type="match status" value="1"/>
</dbReference>
<dbReference type="InterPro" id="IPR000340">
    <property type="entry name" value="Dual-sp_phosphatase_cat-dom"/>
</dbReference>
<dbReference type="InterPro" id="IPR029021">
    <property type="entry name" value="Prot-tyrosine_phosphatase-like"/>
</dbReference>
<keyword evidence="2" id="KW-0904">Protein phosphatase</keyword>
<dbReference type="InterPro" id="IPR020422">
    <property type="entry name" value="TYR_PHOSPHATASE_DUAL_dom"/>
</dbReference>
<feature type="domain" description="Tyrosine specific protein phosphatases" evidence="4">
    <location>
        <begin position="134"/>
        <end position="210"/>
    </location>
</feature>
<dbReference type="GO" id="GO:0033550">
    <property type="term" value="F:MAP kinase tyrosine phosphatase activity"/>
    <property type="evidence" value="ECO:0007669"/>
    <property type="project" value="TreeGrafter"/>
</dbReference>
<evidence type="ECO:0000256" key="2">
    <source>
        <dbReference type="ARBA" id="ARBA00022912"/>
    </source>
</evidence>
<dbReference type="Pfam" id="PF00782">
    <property type="entry name" value="DSPc"/>
    <property type="match status" value="1"/>
</dbReference>
<protein>
    <submittedName>
        <fullName evidence="5">Dual specificity phosphatase</fullName>
    </submittedName>
</protein>
<reference evidence="5" key="1">
    <citation type="journal article" date="2017" name="Science">
        <title>Giant viruses with an expanded complement of translation system components.</title>
        <authorList>
            <person name="Schulz F."/>
            <person name="Yutin N."/>
            <person name="Ivanova N.N."/>
            <person name="Ortega D.R."/>
            <person name="Lee T.K."/>
            <person name="Vierheilig J."/>
            <person name="Daims H."/>
            <person name="Horn M."/>
            <person name="Wagner M."/>
            <person name="Jensen G.J."/>
            <person name="Kyrpides N.C."/>
            <person name="Koonin E.V."/>
            <person name="Woyke T."/>
        </authorList>
    </citation>
    <scope>NUCLEOTIDE SEQUENCE</scope>
    <source>
        <strain evidence="5">HKV1</strain>
    </source>
</reference>
<dbReference type="InterPro" id="IPR000387">
    <property type="entry name" value="Tyr_Pase_dom"/>
</dbReference>
<dbReference type="CDD" id="cd14498">
    <property type="entry name" value="DSP"/>
    <property type="match status" value="1"/>
</dbReference>
<sequence>MFNYVTATYNVLCDKIVDAFNTEPINIKKHANNDKMSDHQLNCNEFQEENEVNTRIYEEVPLFKKIVWLYSDPINIIDNIYLGSAINASCKSTIDNYNISLIINVTAEISNKFESDIDYKTYNLYDNNEHTIEDELEDAYKTIIESQMKGDGKNILIHCFMGLSRSVTVILYYIMRCKRLPNGDYYNYKDALELIKQKKPDVNPTFRMAKDCLNAIKKHRYDEEDSKFNIKIYDDIIEE</sequence>
<evidence type="ECO:0000313" key="5">
    <source>
        <dbReference type="EMBL" id="ARF11107.1"/>
    </source>
</evidence>
<dbReference type="SMART" id="SM00195">
    <property type="entry name" value="DSPc"/>
    <property type="match status" value="1"/>
</dbReference>
<dbReference type="GO" id="GO:0017017">
    <property type="term" value="F:MAP kinase tyrosine/serine/threonine phosphatase activity"/>
    <property type="evidence" value="ECO:0007669"/>
    <property type="project" value="TreeGrafter"/>
</dbReference>
<dbReference type="GO" id="GO:0008330">
    <property type="term" value="F:protein tyrosine/threonine phosphatase activity"/>
    <property type="evidence" value="ECO:0007669"/>
    <property type="project" value="TreeGrafter"/>
</dbReference>
<gene>
    <name evidence="5" type="ORF">Hokovirus_4_81</name>
</gene>
<evidence type="ECO:0000259" key="4">
    <source>
        <dbReference type="PROSITE" id="PS50056"/>
    </source>
</evidence>
<dbReference type="PROSITE" id="PS50056">
    <property type="entry name" value="TYR_PHOSPHATASE_2"/>
    <property type="match status" value="1"/>
</dbReference>
<dbReference type="SUPFAM" id="SSF52799">
    <property type="entry name" value="(Phosphotyrosine protein) phosphatases II"/>
    <property type="match status" value="1"/>
</dbReference>
<proteinExistence type="predicted"/>
<dbReference type="PANTHER" id="PTHR10159">
    <property type="entry name" value="DUAL SPECIFICITY PROTEIN PHOSPHATASE"/>
    <property type="match status" value="1"/>
</dbReference>
<name>A0A1V0SHB5_9VIRU</name>
<dbReference type="PANTHER" id="PTHR10159:SF519">
    <property type="entry name" value="DUAL SPECIFICITY PROTEIN PHOSPHATASE MPK3"/>
    <property type="match status" value="1"/>
</dbReference>